<accession>A0A2P5HKU7</accession>
<dbReference type="OrthoDB" id="10042665at2759"/>
<evidence type="ECO:0000256" key="1">
    <source>
        <dbReference type="SAM" id="MobiDB-lite"/>
    </source>
</evidence>
<feature type="compositionally biased region" description="Polar residues" evidence="1">
    <location>
        <begin position="1"/>
        <end position="24"/>
    </location>
</feature>
<dbReference type="InterPro" id="IPR003593">
    <property type="entry name" value="AAA+_ATPase"/>
</dbReference>
<dbReference type="InterPro" id="IPR054289">
    <property type="entry name" value="DUF7025"/>
</dbReference>
<feature type="compositionally biased region" description="Basic and acidic residues" evidence="1">
    <location>
        <begin position="54"/>
        <end position="76"/>
    </location>
</feature>
<comment type="caution">
    <text evidence="3">The sequence shown here is derived from an EMBL/GenBank/DDBJ whole genome shotgun (WGS) entry which is preliminary data.</text>
</comment>
<evidence type="ECO:0000313" key="4">
    <source>
        <dbReference type="Proteomes" id="UP000094444"/>
    </source>
</evidence>
<dbReference type="AlphaFoldDB" id="A0A2P5HKU7"/>
<dbReference type="Gene3D" id="3.40.50.300">
    <property type="entry name" value="P-loop containing nucleotide triphosphate hydrolases"/>
    <property type="match status" value="1"/>
</dbReference>
<evidence type="ECO:0000313" key="3">
    <source>
        <dbReference type="EMBL" id="POS70851.1"/>
    </source>
</evidence>
<keyword evidence="4" id="KW-1185">Reference proteome</keyword>
<dbReference type="Pfam" id="PF22942">
    <property type="entry name" value="DUF7025"/>
    <property type="match status" value="1"/>
</dbReference>
<feature type="region of interest" description="Disordered" evidence="1">
    <location>
        <begin position="900"/>
        <end position="1057"/>
    </location>
</feature>
<feature type="domain" description="AAA+ ATPase" evidence="2">
    <location>
        <begin position="631"/>
        <end position="760"/>
    </location>
</feature>
<dbReference type="GO" id="GO:0016887">
    <property type="term" value="F:ATP hydrolysis activity"/>
    <property type="evidence" value="ECO:0007669"/>
    <property type="project" value="InterPro"/>
</dbReference>
<dbReference type="PANTHER" id="PTHR46411">
    <property type="entry name" value="FAMILY ATPASE, PUTATIVE-RELATED"/>
    <property type="match status" value="1"/>
</dbReference>
<dbReference type="CDD" id="cd19481">
    <property type="entry name" value="RecA-like_protease"/>
    <property type="match status" value="1"/>
</dbReference>
<organism evidence="3 4">
    <name type="scientific">Diaporthe helianthi</name>
    <dbReference type="NCBI Taxonomy" id="158607"/>
    <lineage>
        <taxon>Eukaryota</taxon>
        <taxon>Fungi</taxon>
        <taxon>Dikarya</taxon>
        <taxon>Ascomycota</taxon>
        <taxon>Pezizomycotina</taxon>
        <taxon>Sordariomycetes</taxon>
        <taxon>Sordariomycetidae</taxon>
        <taxon>Diaporthales</taxon>
        <taxon>Diaporthaceae</taxon>
        <taxon>Diaporthe</taxon>
    </lineage>
</organism>
<reference evidence="3" key="1">
    <citation type="submission" date="2017-09" db="EMBL/GenBank/DDBJ databases">
        <title>Polyketide synthases of a Diaporthe helianthi virulent isolate.</title>
        <authorList>
            <person name="Baroncelli R."/>
        </authorList>
    </citation>
    <scope>NUCLEOTIDE SEQUENCE [LARGE SCALE GENOMIC DNA]</scope>
    <source>
        <strain evidence="3">7/96</strain>
    </source>
</reference>
<feature type="region of interest" description="Disordered" evidence="1">
    <location>
        <begin position="838"/>
        <end position="868"/>
    </location>
</feature>
<feature type="compositionally biased region" description="Acidic residues" evidence="1">
    <location>
        <begin position="966"/>
        <end position="978"/>
    </location>
</feature>
<feature type="compositionally biased region" description="Basic and acidic residues" evidence="1">
    <location>
        <begin position="1012"/>
        <end position="1025"/>
    </location>
</feature>
<dbReference type="InParanoid" id="A0A2P5HKU7"/>
<dbReference type="InterPro" id="IPR027417">
    <property type="entry name" value="P-loop_NTPase"/>
</dbReference>
<proteinExistence type="predicted"/>
<dbReference type="GO" id="GO:0005524">
    <property type="term" value="F:ATP binding"/>
    <property type="evidence" value="ECO:0007669"/>
    <property type="project" value="InterPro"/>
</dbReference>
<feature type="region of interest" description="Disordered" evidence="1">
    <location>
        <begin position="1"/>
        <end position="76"/>
    </location>
</feature>
<feature type="compositionally biased region" description="Basic and acidic residues" evidence="1">
    <location>
        <begin position="27"/>
        <end position="42"/>
    </location>
</feature>
<dbReference type="Pfam" id="PF23232">
    <property type="entry name" value="AAA_lid_13"/>
    <property type="match status" value="1"/>
</dbReference>
<gene>
    <name evidence="3" type="ORF">DHEL01_v210757</name>
</gene>
<feature type="compositionally biased region" description="Polar residues" evidence="1">
    <location>
        <begin position="43"/>
        <end position="52"/>
    </location>
</feature>
<feature type="compositionally biased region" description="Polar residues" evidence="1">
    <location>
        <begin position="994"/>
        <end position="1006"/>
    </location>
</feature>
<dbReference type="InterPro" id="IPR056599">
    <property type="entry name" value="AAA_lid_fung"/>
</dbReference>
<evidence type="ECO:0000259" key="2">
    <source>
        <dbReference type="SMART" id="SM00382"/>
    </source>
</evidence>
<dbReference type="PANTHER" id="PTHR46411:SF3">
    <property type="entry name" value="AAA+ ATPASE DOMAIN-CONTAINING PROTEIN"/>
    <property type="match status" value="1"/>
</dbReference>
<dbReference type="SUPFAM" id="SSF52540">
    <property type="entry name" value="P-loop containing nucleoside triphosphate hydrolases"/>
    <property type="match status" value="1"/>
</dbReference>
<dbReference type="EMBL" id="MAVT02001464">
    <property type="protein sequence ID" value="POS70851.1"/>
    <property type="molecule type" value="Genomic_DNA"/>
</dbReference>
<name>A0A2P5HKU7_DIAHE</name>
<dbReference type="Proteomes" id="UP000094444">
    <property type="component" value="Unassembled WGS sequence"/>
</dbReference>
<dbReference type="Pfam" id="PF00004">
    <property type="entry name" value="AAA"/>
    <property type="match status" value="1"/>
</dbReference>
<feature type="compositionally biased region" description="Acidic residues" evidence="1">
    <location>
        <begin position="840"/>
        <end position="849"/>
    </location>
</feature>
<dbReference type="SMART" id="SM00382">
    <property type="entry name" value="AAA"/>
    <property type="match status" value="1"/>
</dbReference>
<sequence>METKEASTCTTDPVGSENPTTGTPIETKGKLHLDIPDDDKSKNPTQEITSGEKTAVESSKDDAPKTESAEEKTEFAEEKDWDTYKWHWEENRKKVPRKAAVKWSDYEHFKNRYSPEEGLEIIEVLYGHPELGSEIAEEKARRTSKTTFVGRKAASMDSRWIQRVRIESPVLIPLLAHLTSYEGASNDWSSDRPRVFFRPFTTFYHTLPLMNKCVEILENGGDVVPDPVLTPNFPGDVPIIDSFSGTNIQITLFALDPDVALPQMRVYVEFVEKNIVPMWAEAAGTSKQRARWCDLPMFFRPGELLYANHEADSRTPEVQPAVLVKSDQKLAIQQLWKFISLYVSGLDENGPCDWRKGNGMLTIRAYHIDFDGDRYGPSESEASIPEYSGEREIRSLLYHPLRYEKERKKMESDLCKRGQRFLPLVRERHCYYDGWSILYGKIDEDFINQSHRENPEYIDGEIMIDFKEGGRFDRDLVGYICGSYDWERSGWCDEADYVVEIMFWDDPTRLKLLGESTDIAQGDEDFCKRYELSALKHDRFLRDHNDDEEQYVLLPQRLVAYSFRSRKFFMADIHRVSPVVSTKHSFRDLKINPDHKRMVKSLALSHFEKQEMKRHTDSANMDQDFIRGKGAGLIILLHGVPGVGKTTTAEAVALHSRKPLFTITSADLGFTPFEVESKLIEFFRLAQIWDCVLLLDEADLFLSRREIEDLERNALVSATVFLRVLEYYNGILFLTTNRVGTMDEAFKSRIHISLYYPPLTEEQTIDIFHVNLGRLHEIEASKTASRPGHTAVEIDNASILNFARGHFRKHPQSERWNGRQIRNAFQVAYSLAQFATWDKDPDDSDDDESMPQGTLTNGEKASASRGPLKMDSSHFKIVEKSIERFDHYLFKTRGADADTAKTHQLRNDRYREPREREDEWGSLGPDYRGGQRPNVRRDMPRSPGGRGSMFDAVVRSPRNPPRDHFGDEDEEELEEEANSELAGPDYGRFKKTAVRQSFPTSHSSPSVPRARRGGDDRHYGPRGGDEYSPDEGGYGRGGSMSSGRANSYGRDRDAYEY</sequence>
<dbReference type="InterPro" id="IPR003959">
    <property type="entry name" value="ATPase_AAA_core"/>
</dbReference>
<protein>
    <recommendedName>
        <fullName evidence="2">AAA+ ATPase domain-containing protein</fullName>
    </recommendedName>
</protein>
<feature type="compositionally biased region" description="Basic and acidic residues" evidence="1">
    <location>
        <begin position="900"/>
        <end position="919"/>
    </location>
</feature>